<organism evidence="2 3">
    <name type="scientific">Brevifollis gellanilyticus</name>
    <dbReference type="NCBI Taxonomy" id="748831"/>
    <lineage>
        <taxon>Bacteria</taxon>
        <taxon>Pseudomonadati</taxon>
        <taxon>Verrucomicrobiota</taxon>
        <taxon>Verrucomicrobiia</taxon>
        <taxon>Verrucomicrobiales</taxon>
        <taxon>Verrucomicrobiaceae</taxon>
    </lineage>
</organism>
<protein>
    <submittedName>
        <fullName evidence="2">Uncharacterized protein</fullName>
    </submittedName>
</protein>
<evidence type="ECO:0000313" key="3">
    <source>
        <dbReference type="Proteomes" id="UP000321577"/>
    </source>
</evidence>
<feature type="transmembrane region" description="Helical" evidence="1">
    <location>
        <begin position="111"/>
        <end position="129"/>
    </location>
</feature>
<keyword evidence="1" id="KW-0812">Transmembrane</keyword>
<evidence type="ECO:0000256" key="1">
    <source>
        <dbReference type="SAM" id="Phobius"/>
    </source>
</evidence>
<dbReference type="RefSeq" id="WP_146854488.1">
    <property type="nucleotide sequence ID" value="NZ_BKAG01000051.1"/>
</dbReference>
<dbReference type="Proteomes" id="UP000321577">
    <property type="component" value="Unassembled WGS sequence"/>
</dbReference>
<keyword evidence="3" id="KW-1185">Reference proteome</keyword>
<keyword evidence="1" id="KW-1133">Transmembrane helix</keyword>
<comment type="caution">
    <text evidence="2">The sequence shown here is derived from an EMBL/GenBank/DDBJ whole genome shotgun (WGS) entry which is preliminary data.</text>
</comment>
<name>A0A512MFL6_9BACT</name>
<keyword evidence="1" id="KW-0472">Membrane</keyword>
<reference evidence="2 3" key="1">
    <citation type="submission" date="2019-07" db="EMBL/GenBank/DDBJ databases">
        <title>Whole genome shotgun sequence of Brevifollis gellanilyticus NBRC 108608.</title>
        <authorList>
            <person name="Hosoyama A."/>
            <person name="Uohara A."/>
            <person name="Ohji S."/>
            <person name="Ichikawa N."/>
        </authorList>
    </citation>
    <scope>NUCLEOTIDE SEQUENCE [LARGE SCALE GENOMIC DNA]</scope>
    <source>
        <strain evidence="2 3">NBRC 108608</strain>
    </source>
</reference>
<accession>A0A512MFL6</accession>
<feature type="transmembrane region" description="Helical" evidence="1">
    <location>
        <begin position="136"/>
        <end position="158"/>
    </location>
</feature>
<proteinExistence type="predicted"/>
<dbReference type="OrthoDB" id="5948702at2"/>
<gene>
    <name evidence="2" type="ORF">BGE01nite_48080</name>
</gene>
<dbReference type="EMBL" id="BKAG01000051">
    <property type="protein sequence ID" value="GEP45517.1"/>
    <property type="molecule type" value="Genomic_DNA"/>
</dbReference>
<sequence>MKLIIASLLAALVSFTWGYVSWMLLGWHEAGWHDFKDEKVVAQVVRDNATSGRGIYMLPFTQEALEIDSPEEQKAKMEAHATAHEKGPYVYAIVRPGEAELNMPQNLLRSFIRSLIVTILIGGLMTQLTMSYPGKLAFAAAIGAIIGLGSEAQMWIWFELPTRELIVNMTDHFIEWTLAGSVLALFLGTEPTVRDRH</sequence>
<dbReference type="AlphaFoldDB" id="A0A512MFL6"/>
<evidence type="ECO:0000313" key="2">
    <source>
        <dbReference type="EMBL" id="GEP45517.1"/>
    </source>
</evidence>